<proteinExistence type="inferred from homology"/>
<gene>
    <name evidence="9" type="ORF">CC86DRAFT_87276</name>
</gene>
<sequence>METLSAFPHLTTSEFEDACTTLAARYDQHSLDQNEWQSVELIYQYEAKYLRITKPLQTCTVGRSTDKDQHTRSDEDEDDIEELEDDDDEVLPTTGGLEVLVVYDILLSPVYRVPVLYISIADPQHRYPPTMQTLYEHLIPSNFEAQAQSGGVIGGISIQDHPATNRPVFFIHPCQTAEAMEESVGRRNITAEEYLILWTGALGKCVGLNVPLALMQQNEV</sequence>
<protein>
    <recommendedName>
        <fullName evidence="2">Ubiquitin-like-conjugating enzyme ATG10</fullName>
    </recommendedName>
    <alternativeName>
        <fullName evidence="7">Autophagy-related protein 10</fullName>
    </alternativeName>
</protein>
<dbReference type="AlphaFoldDB" id="A0A6A7AHY3"/>
<evidence type="ECO:0000313" key="9">
    <source>
        <dbReference type="EMBL" id="KAF2832195.1"/>
    </source>
</evidence>
<feature type="compositionally biased region" description="Basic and acidic residues" evidence="8">
    <location>
        <begin position="64"/>
        <end position="73"/>
    </location>
</feature>
<dbReference type="Proteomes" id="UP000799424">
    <property type="component" value="Unassembled WGS sequence"/>
</dbReference>
<feature type="region of interest" description="Disordered" evidence="8">
    <location>
        <begin position="61"/>
        <end position="91"/>
    </location>
</feature>
<keyword evidence="3" id="KW-0808">Transferase</keyword>
<evidence type="ECO:0000313" key="10">
    <source>
        <dbReference type="Proteomes" id="UP000799424"/>
    </source>
</evidence>
<keyword evidence="5" id="KW-0813">Transport</keyword>
<dbReference type="InterPro" id="IPR007135">
    <property type="entry name" value="Atg3/Atg10"/>
</dbReference>
<comment type="similarity">
    <text evidence="1">Belongs to the ATG10 family.</text>
</comment>
<evidence type="ECO:0000256" key="4">
    <source>
        <dbReference type="ARBA" id="ARBA00022786"/>
    </source>
</evidence>
<keyword evidence="6" id="KW-0072">Autophagy</keyword>
<evidence type="ECO:0000256" key="3">
    <source>
        <dbReference type="ARBA" id="ARBA00022679"/>
    </source>
</evidence>
<dbReference type="Pfam" id="PF03987">
    <property type="entry name" value="Autophagy_act_C"/>
    <property type="match status" value="1"/>
</dbReference>
<dbReference type="OrthoDB" id="4089664at2759"/>
<dbReference type="PANTHER" id="PTHR14957">
    <property type="entry name" value="UBIQUITIN-LIKE-CONJUGATING ENZYME ATG10"/>
    <property type="match status" value="1"/>
</dbReference>
<dbReference type="Gene3D" id="3.30.1460.50">
    <property type="match status" value="1"/>
</dbReference>
<evidence type="ECO:0000256" key="1">
    <source>
        <dbReference type="ARBA" id="ARBA00005696"/>
    </source>
</evidence>
<reference evidence="9" key="1">
    <citation type="journal article" date="2020" name="Stud. Mycol.">
        <title>101 Dothideomycetes genomes: a test case for predicting lifestyles and emergence of pathogens.</title>
        <authorList>
            <person name="Haridas S."/>
            <person name="Albert R."/>
            <person name="Binder M."/>
            <person name="Bloem J."/>
            <person name="Labutti K."/>
            <person name="Salamov A."/>
            <person name="Andreopoulos B."/>
            <person name="Baker S."/>
            <person name="Barry K."/>
            <person name="Bills G."/>
            <person name="Bluhm B."/>
            <person name="Cannon C."/>
            <person name="Castanera R."/>
            <person name="Culley D."/>
            <person name="Daum C."/>
            <person name="Ezra D."/>
            <person name="Gonzalez J."/>
            <person name="Henrissat B."/>
            <person name="Kuo A."/>
            <person name="Liang C."/>
            <person name="Lipzen A."/>
            <person name="Lutzoni F."/>
            <person name="Magnuson J."/>
            <person name="Mondo S."/>
            <person name="Nolan M."/>
            <person name="Ohm R."/>
            <person name="Pangilinan J."/>
            <person name="Park H.-J."/>
            <person name="Ramirez L."/>
            <person name="Alfaro M."/>
            <person name="Sun H."/>
            <person name="Tritt A."/>
            <person name="Yoshinaga Y."/>
            <person name="Zwiers L.-H."/>
            <person name="Turgeon B."/>
            <person name="Goodwin S."/>
            <person name="Spatafora J."/>
            <person name="Crous P."/>
            <person name="Grigoriev I."/>
        </authorList>
    </citation>
    <scope>NUCLEOTIDE SEQUENCE</scope>
    <source>
        <strain evidence="9">CBS 113818</strain>
    </source>
</reference>
<evidence type="ECO:0000256" key="7">
    <source>
        <dbReference type="ARBA" id="ARBA00029833"/>
    </source>
</evidence>
<dbReference type="PANTHER" id="PTHR14957:SF1">
    <property type="entry name" value="UBIQUITIN-LIKE-CONJUGATING ENZYME ATG10"/>
    <property type="match status" value="1"/>
</dbReference>
<accession>A0A6A7AHY3</accession>
<evidence type="ECO:0000256" key="2">
    <source>
        <dbReference type="ARBA" id="ARBA00021099"/>
    </source>
</evidence>
<keyword evidence="10" id="KW-1185">Reference proteome</keyword>
<name>A0A6A7AHY3_9PLEO</name>
<organism evidence="9 10">
    <name type="scientific">Ophiobolus disseminans</name>
    <dbReference type="NCBI Taxonomy" id="1469910"/>
    <lineage>
        <taxon>Eukaryota</taxon>
        <taxon>Fungi</taxon>
        <taxon>Dikarya</taxon>
        <taxon>Ascomycota</taxon>
        <taxon>Pezizomycotina</taxon>
        <taxon>Dothideomycetes</taxon>
        <taxon>Pleosporomycetidae</taxon>
        <taxon>Pleosporales</taxon>
        <taxon>Pleosporineae</taxon>
        <taxon>Phaeosphaeriaceae</taxon>
        <taxon>Ophiobolus</taxon>
    </lineage>
</organism>
<dbReference type="GO" id="GO:0000045">
    <property type="term" value="P:autophagosome assembly"/>
    <property type="evidence" value="ECO:0007669"/>
    <property type="project" value="TreeGrafter"/>
</dbReference>
<dbReference type="EMBL" id="MU006217">
    <property type="protein sequence ID" value="KAF2832195.1"/>
    <property type="molecule type" value="Genomic_DNA"/>
</dbReference>
<dbReference type="GO" id="GO:0032446">
    <property type="term" value="P:protein modification by small protein conjugation"/>
    <property type="evidence" value="ECO:0007669"/>
    <property type="project" value="TreeGrafter"/>
</dbReference>
<keyword evidence="5" id="KW-0653">Protein transport</keyword>
<evidence type="ECO:0000256" key="6">
    <source>
        <dbReference type="ARBA" id="ARBA00023006"/>
    </source>
</evidence>
<evidence type="ECO:0000256" key="5">
    <source>
        <dbReference type="ARBA" id="ARBA00022927"/>
    </source>
</evidence>
<keyword evidence="4" id="KW-0833">Ubl conjugation pathway</keyword>
<dbReference type="GO" id="GO:0005829">
    <property type="term" value="C:cytosol"/>
    <property type="evidence" value="ECO:0007669"/>
    <property type="project" value="TreeGrafter"/>
</dbReference>
<dbReference type="GO" id="GO:0061651">
    <property type="term" value="F:Atg12 conjugating enzyme activity"/>
    <property type="evidence" value="ECO:0007669"/>
    <property type="project" value="TreeGrafter"/>
</dbReference>
<dbReference type="GO" id="GO:0015031">
    <property type="term" value="P:protein transport"/>
    <property type="evidence" value="ECO:0007669"/>
    <property type="project" value="UniProtKB-KW"/>
</dbReference>
<feature type="compositionally biased region" description="Acidic residues" evidence="8">
    <location>
        <begin position="74"/>
        <end position="90"/>
    </location>
</feature>
<evidence type="ECO:0000256" key="8">
    <source>
        <dbReference type="SAM" id="MobiDB-lite"/>
    </source>
</evidence>
<dbReference type="GO" id="GO:0000422">
    <property type="term" value="P:autophagy of mitochondrion"/>
    <property type="evidence" value="ECO:0007669"/>
    <property type="project" value="TreeGrafter"/>
</dbReference>